<sequence>MINKGSKVALALAASTLLTACASMTPTREVTEGYRIYDITGDVGSSVIAADLRTALQQNADQVRFSNSIPPHPLPETPARFTLTDPFANSSMGTLMAAQGNSMKVPECEGSTFTATSNANFQGAENTTFFVCLMPYSEGHHVNVYYNFTSVSGGFSPEDLGRTLAQSVVGDSSQFIPRIIASLETAAAKSGSNVKLLESYPN</sequence>
<dbReference type="RefSeq" id="WP_354010043.1">
    <property type="nucleotide sequence ID" value="NZ_JBEWTA010000001.1"/>
</dbReference>
<proteinExistence type="predicted"/>
<organism evidence="2 3">
    <name type="scientific">Endozoicomonas lisbonensis</name>
    <dbReference type="NCBI Taxonomy" id="3120522"/>
    <lineage>
        <taxon>Bacteria</taxon>
        <taxon>Pseudomonadati</taxon>
        <taxon>Pseudomonadota</taxon>
        <taxon>Gammaproteobacteria</taxon>
        <taxon>Oceanospirillales</taxon>
        <taxon>Endozoicomonadaceae</taxon>
        <taxon>Endozoicomonas</taxon>
    </lineage>
</organism>
<keyword evidence="1" id="KW-0732">Signal</keyword>
<dbReference type="Proteomes" id="UP001549366">
    <property type="component" value="Unassembled WGS sequence"/>
</dbReference>
<dbReference type="PROSITE" id="PS51257">
    <property type="entry name" value="PROKAR_LIPOPROTEIN"/>
    <property type="match status" value="1"/>
</dbReference>
<accession>A0ABV2SD12</accession>
<dbReference type="EMBL" id="JBEWTB010000002">
    <property type="protein sequence ID" value="MET4755643.1"/>
    <property type="molecule type" value="Genomic_DNA"/>
</dbReference>
<reference evidence="2 3" key="1">
    <citation type="submission" date="2024-06" db="EMBL/GenBank/DDBJ databases">
        <title>Genomic Encyclopedia of Type Strains, Phase V (KMG-V): Genome sequencing to study the core and pangenomes of soil and plant-associated prokaryotes.</title>
        <authorList>
            <person name="Whitman W."/>
        </authorList>
    </citation>
    <scope>NUCLEOTIDE SEQUENCE [LARGE SCALE GENOMIC DNA]</scope>
    <source>
        <strain evidence="2 3">NE40</strain>
    </source>
</reference>
<evidence type="ECO:0008006" key="4">
    <source>
        <dbReference type="Google" id="ProtNLM"/>
    </source>
</evidence>
<keyword evidence="3" id="KW-1185">Reference proteome</keyword>
<evidence type="ECO:0000313" key="3">
    <source>
        <dbReference type="Proteomes" id="UP001549366"/>
    </source>
</evidence>
<evidence type="ECO:0000256" key="1">
    <source>
        <dbReference type="SAM" id="SignalP"/>
    </source>
</evidence>
<feature type="signal peptide" evidence="1">
    <location>
        <begin position="1"/>
        <end position="22"/>
    </location>
</feature>
<gene>
    <name evidence="2" type="ORF">V5J35_000835</name>
</gene>
<evidence type="ECO:0000313" key="2">
    <source>
        <dbReference type="EMBL" id="MET4755643.1"/>
    </source>
</evidence>
<protein>
    <recommendedName>
        <fullName evidence="4">DUF4136 domain-containing protein</fullName>
    </recommendedName>
</protein>
<feature type="chain" id="PRO_5046868770" description="DUF4136 domain-containing protein" evidence="1">
    <location>
        <begin position="23"/>
        <end position="202"/>
    </location>
</feature>
<comment type="caution">
    <text evidence="2">The sequence shown here is derived from an EMBL/GenBank/DDBJ whole genome shotgun (WGS) entry which is preliminary data.</text>
</comment>
<name>A0ABV2SD12_9GAMM</name>